<feature type="compositionally biased region" description="Basic and acidic residues" evidence="8">
    <location>
        <begin position="908"/>
        <end position="917"/>
    </location>
</feature>
<feature type="region of interest" description="Disordered" evidence="8">
    <location>
        <begin position="474"/>
        <end position="502"/>
    </location>
</feature>
<proteinExistence type="predicted"/>
<dbReference type="Gene3D" id="4.10.1240.50">
    <property type="match status" value="1"/>
</dbReference>
<keyword evidence="5" id="KW-0238">DNA-binding</keyword>
<feature type="compositionally biased region" description="Polar residues" evidence="8">
    <location>
        <begin position="40"/>
        <end position="57"/>
    </location>
</feature>
<dbReference type="GO" id="GO:0006357">
    <property type="term" value="P:regulation of transcription by RNA polymerase II"/>
    <property type="evidence" value="ECO:0007669"/>
    <property type="project" value="TreeGrafter"/>
</dbReference>
<comment type="caution">
    <text evidence="11">The sequence shown here is derived from an EMBL/GenBank/DDBJ whole genome shotgun (WGS) entry which is preliminary data.</text>
</comment>
<feature type="compositionally biased region" description="Polar residues" evidence="8">
    <location>
        <begin position="162"/>
        <end position="171"/>
    </location>
</feature>
<evidence type="ECO:0000256" key="1">
    <source>
        <dbReference type="ARBA" id="ARBA00004123"/>
    </source>
</evidence>
<dbReference type="PROSITE" id="PS51293">
    <property type="entry name" value="SANT"/>
    <property type="match status" value="1"/>
</dbReference>
<keyword evidence="4" id="KW-0805">Transcription regulation</keyword>
<dbReference type="EMBL" id="SCEB01214896">
    <property type="protein sequence ID" value="RXM32549.1"/>
    <property type="molecule type" value="Genomic_DNA"/>
</dbReference>
<protein>
    <submittedName>
        <fullName evidence="11">ELM2 and SANT domain-containing protein 1</fullName>
    </submittedName>
</protein>
<feature type="domain" description="ELM2" evidence="9">
    <location>
        <begin position="659"/>
        <end position="751"/>
    </location>
</feature>
<evidence type="ECO:0000256" key="2">
    <source>
        <dbReference type="ARBA" id="ARBA00022553"/>
    </source>
</evidence>
<dbReference type="GO" id="GO:0000118">
    <property type="term" value="C:histone deacetylase complex"/>
    <property type="evidence" value="ECO:0007669"/>
    <property type="project" value="TreeGrafter"/>
</dbReference>
<feature type="compositionally biased region" description="Polar residues" evidence="8">
    <location>
        <begin position="138"/>
        <end position="154"/>
    </location>
</feature>
<feature type="region of interest" description="Disordered" evidence="8">
    <location>
        <begin position="514"/>
        <end position="556"/>
    </location>
</feature>
<accession>A0A444UBN5</accession>
<feature type="region of interest" description="Disordered" evidence="8">
    <location>
        <begin position="135"/>
        <end position="175"/>
    </location>
</feature>
<dbReference type="GO" id="GO:0003677">
    <property type="term" value="F:DNA binding"/>
    <property type="evidence" value="ECO:0007669"/>
    <property type="project" value="UniProtKB-KW"/>
</dbReference>
<keyword evidence="7" id="KW-0539">Nucleus</keyword>
<feature type="region of interest" description="Disordered" evidence="8">
    <location>
        <begin position="612"/>
        <end position="632"/>
    </location>
</feature>
<feature type="domain" description="SANT" evidence="10">
    <location>
        <begin position="766"/>
        <end position="817"/>
    </location>
</feature>
<feature type="compositionally biased region" description="Pro residues" evidence="8">
    <location>
        <begin position="918"/>
        <end position="927"/>
    </location>
</feature>
<dbReference type="FunFam" id="1.10.10.60:FF:000086">
    <property type="entry name" value="transcriptional-regulating factor 1 isoform X1"/>
    <property type="match status" value="1"/>
</dbReference>
<sequence>MNLTPQQKATAKRTGKRISFFNEQSGPQPPQPLEVPYYSLGTQVQEPTQSDGETLSGSEAPRYLSSVIFSPEKGDRARGHYQQTVPMKWGIPEQGNANWPQGGVPGVWGQNYSVYVGNNLDMNVPGYGSQVYSKLGQEPQQQPKRGQEKQTQNPAAEAYRETAQSRNVEWEQQQQQALARQQAQIQAFRHGQKQGAAPPQPAVVLQPFQLAFGQQKQQLPPGYFQVFQPNRTVSNMGFGGQPKTQHQLQQQEQIMQQQQLQQQQNQQIMESFYQNHLQQQQQLTSQSLGSQSHQQGPPGQFQQSSLNPELQMYLGGSQQTELAAHHHPQPRRSRRLSKESAPPAAAFQGEQPGNLFLIPWSKTAPGSQASSTAAAAQNGALKAKVAPKTEDATGALTGVIQSTRRKRRVSQEVNLHTLAQKASEMESIPPPAVKGAEEKAPAEGDSVSAKRPREEGLVPLVIPVSVPVRRVDRLSPGREQAEGEGWSQRAGPLDRAPLEQKASVIVTRRRSLRNSFSESTNQDEEGTNEEEAKACVKSKRRPRPEPLFIPPPKPGTFIPPPVYSTITPYQSHLRSPVRLADNPFSMPPYTPPPILSPVREGSGLYFSTIRSSATSNSLPAPTPATPKSVTRSLLRSNSSEITPPVLPLMGDATPVSIEPRINIGHRYQAEIPELRERLQAQQDEHKADLVWKPLQELETKQSHQDTMRSLMSLACSSALCGGGTNQELALHCLHESKGDILGALALLLLKKPIFQKNHPLADYHYAGSDKWTSSEKWNFNNGISAYKKDFFLVQKLVRTKTVVQCVEFYYTYKKQVKIGRNGTLIFGDSDILDGRDTQDDAEINVKSSQRYGPTSRETPRQEEEVNSKQWEDPANSMQDSTLARVTHTLPANENASEVLVMRSQEVLNMEKKKEPPPRTRLPPPPPKPRSDPPPTDKRKTGAVNQVQDQDSIFPCKKCGSWSLISESTPQTLQFSLKFTASSVCLRNMHKPYQRQMYFQARKGLPPPVPLHSDVQSLAQWSDFGVETSPPSSERAGAGSRIATSGVSQSLPMSSLCFIFPSCFRNRTEQN</sequence>
<feature type="region of interest" description="Disordered" evidence="8">
    <location>
        <begin position="319"/>
        <end position="371"/>
    </location>
</feature>
<dbReference type="Gene3D" id="1.10.10.60">
    <property type="entry name" value="Homeodomain-like"/>
    <property type="match status" value="1"/>
</dbReference>
<comment type="subcellular location">
    <subcellularLocation>
        <location evidence="1">Nucleus</location>
    </subcellularLocation>
</comment>
<keyword evidence="3" id="KW-0007">Acetylation</keyword>
<evidence type="ECO:0000259" key="9">
    <source>
        <dbReference type="PROSITE" id="PS51156"/>
    </source>
</evidence>
<evidence type="ECO:0000256" key="4">
    <source>
        <dbReference type="ARBA" id="ARBA00023015"/>
    </source>
</evidence>
<dbReference type="GO" id="GO:0003714">
    <property type="term" value="F:transcription corepressor activity"/>
    <property type="evidence" value="ECO:0007669"/>
    <property type="project" value="TreeGrafter"/>
</dbReference>
<evidence type="ECO:0000313" key="11">
    <source>
        <dbReference type="EMBL" id="RXM32549.1"/>
    </source>
</evidence>
<evidence type="ECO:0000256" key="5">
    <source>
        <dbReference type="ARBA" id="ARBA00023125"/>
    </source>
</evidence>
<dbReference type="InterPro" id="IPR001005">
    <property type="entry name" value="SANT/Myb"/>
</dbReference>
<feature type="region of interest" description="Disordered" evidence="8">
    <location>
        <begin position="1"/>
        <end position="60"/>
    </location>
</feature>
<feature type="region of interest" description="Disordered" evidence="8">
    <location>
        <begin position="908"/>
        <end position="946"/>
    </location>
</feature>
<evidence type="ECO:0000256" key="7">
    <source>
        <dbReference type="ARBA" id="ARBA00023242"/>
    </source>
</evidence>
<reference evidence="11 12" key="1">
    <citation type="submission" date="2019-01" db="EMBL/GenBank/DDBJ databases">
        <title>Draft Genome and Complete Hox-Cluster Characterization of the Sterlet Sturgeon (Acipenser ruthenus).</title>
        <authorList>
            <person name="Wei Q."/>
        </authorList>
    </citation>
    <scope>NUCLEOTIDE SEQUENCE [LARGE SCALE GENOMIC DNA]</scope>
    <source>
        <strain evidence="11">WHYD16114868_AA</strain>
        <tissue evidence="11">Blood</tissue>
    </source>
</reference>
<dbReference type="Proteomes" id="UP000289886">
    <property type="component" value="Unassembled WGS sequence"/>
</dbReference>
<feature type="compositionally biased region" description="Basic and acidic residues" evidence="8">
    <location>
        <begin position="857"/>
        <end position="871"/>
    </location>
</feature>
<feature type="region of interest" description="Disordered" evidence="8">
    <location>
        <begin position="846"/>
        <end position="879"/>
    </location>
</feature>
<keyword evidence="2" id="KW-0597">Phosphoprotein</keyword>
<dbReference type="SUPFAM" id="SSF46689">
    <property type="entry name" value="Homeodomain-like"/>
    <property type="match status" value="1"/>
</dbReference>
<organism evidence="11 12">
    <name type="scientific">Acipenser ruthenus</name>
    <name type="common">Sterlet sturgeon</name>
    <dbReference type="NCBI Taxonomy" id="7906"/>
    <lineage>
        <taxon>Eukaryota</taxon>
        <taxon>Metazoa</taxon>
        <taxon>Chordata</taxon>
        <taxon>Craniata</taxon>
        <taxon>Vertebrata</taxon>
        <taxon>Euteleostomi</taxon>
        <taxon>Actinopterygii</taxon>
        <taxon>Chondrostei</taxon>
        <taxon>Acipenseriformes</taxon>
        <taxon>Acipenseridae</taxon>
        <taxon>Acipenser</taxon>
    </lineage>
</organism>
<evidence type="ECO:0000256" key="8">
    <source>
        <dbReference type="SAM" id="MobiDB-lite"/>
    </source>
</evidence>
<keyword evidence="6" id="KW-0804">Transcription</keyword>
<dbReference type="InterPro" id="IPR051066">
    <property type="entry name" value="Trans_reg/Corepressor"/>
</dbReference>
<evidence type="ECO:0000259" key="10">
    <source>
        <dbReference type="PROSITE" id="PS51293"/>
    </source>
</evidence>
<dbReference type="SMART" id="SM01189">
    <property type="entry name" value="ELM2"/>
    <property type="match status" value="1"/>
</dbReference>
<gene>
    <name evidence="11" type="ORF">EOD39_15958</name>
</gene>
<evidence type="ECO:0000313" key="12">
    <source>
        <dbReference type="Proteomes" id="UP000289886"/>
    </source>
</evidence>
<dbReference type="InterPro" id="IPR017884">
    <property type="entry name" value="SANT_dom"/>
</dbReference>
<evidence type="ECO:0000256" key="3">
    <source>
        <dbReference type="ARBA" id="ARBA00022990"/>
    </source>
</evidence>
<dbReference type="PANTHER" id="PTHR16089">
    <property type="entry name" value="REST COREPRESSOR COREST PROTEIN-RELATED"/>
    <property type="match status" value="1"/>
</dbReference>
<name>A0A444UBN5_ACIRT</name>
<dbReference type="PROSITE" id="PS51156">
    <property type="entry name" value="ELM2"/>
    <property type="match status" value="1"/>
</dbReference>
<dbReference type="PANTHER" id="PTHR16089:SF24">
    <property type="entry name" value="MITOTIC DEACETYLASE-ASSOCIATED SANT DOMAIN PROTEIN"/>
    <property type="match status" value="1"/>
</dbReference>
<feature type="compositionally biased region" description="Basic residues" evidence="8">
    <location>
        <begin position="325"/>
        <end position="335"/>
    </location>
</feature>
<dbReference type="SMART" id="SM00717">
    <property type="entry name" value="SANT"/>
    <property type="match status" value="1"/>
</dbReference>
<dbReference type="AlphaFoldDB" id="A0A444UBN5"/>
<dbReference type="InterPro" id="IPR000949">
    <property type="entry name" value="ELM2_dom"/>
</dbReference>
<dbReference type="Pfam" id="PF01448">
    <property type="entry name" value="ELM2"/>
    <property type="match status" value="1"/>
</dbReference>
<keyword evidence="12" id="KW-1185">Reference proteome</keyword>
<evidence type="ECO:0000256" key="6">
    <source>
        <dbReference type="ARBA" id="ARBA00023163"/>
    </source>
</evidence>
<feature type="compositionally biased region" description="Polar residues" evidence="8">
    <location>
        <begin position="846"/>
        <end position="856"/>
    </location>
</feature>
<feature type="compositionally biased region" description="Basic and acidic residues" evidence="8">
    <location>
        <begin position="928"/>
        <end position="939"/>
    </location>
</feature>
<feature type="compositionally biased region" description="Pro residues" evidence="8">
    <location>
        <begin position="545"/>
        <end position="556"/>
    </location>
</feature>
<feature type="region of interest" description="Disordered" evidence="8">
    <location>
        <begin position="279"/>
        <end position="304"/>
    </location>
</feature>
<dbReference type="InterPro" id="IPR009057">
    <property type="entry name" value="Homeodomain-like_sf"/>
</dbReference>
<feature type="region of interest" description="Disordered" evidence="8">
    <location>
        <begin position="422"/>
        <end position="454"/>
    </location>
</feature>
<dbReference type="GO" id="GO:0005667">
    <property type="term" value="C:transcription regulator complex"/>
    <property type="evidence" value="ECO:0007669"/>
    <property type="project" value="TreeGrafter"/>
</dbReference>